<evidence type="ECO:0000256" key="2">
    <source>
        <dbReference type="ARBA" id="ARBA00022723"/>
    </source>
</evidence>
<keyword evidence="4" id="KW-0223">Dioxygenase</keyword>
<proteinExistence type="predicted"/>
<keyword evidence="6" id="KW-0408">Iron</keyword>
<dbReference type="RefSeq" id="WP_145844813.1">
    <property type="nucleotide sequence ID" value="NZ_CP042239.1"/>
</dbReference>
<dbReference type="Gene3D" id="2.60.120.620">
    <property type="entry name" value="q2cbj1_9rhob like domain"/>
    <property type="match status" value="1"/>
</dbReference>
<dbReference type="InterPro" id="IPR044862">
    <property type="entry name" value="Pro_4_hyd_alph_FE2OG_OXY"/>
</dbReference>
<evidence type="ECO:0000256" key="1">
    <source>
        <dbReference type="ARBA" id="ARBA00001961"/>
    </source>
</evidence>
<dbReference type="InterPro" id="IPR051559">
    <property type="entry name" value="HIF_prolyl_hydroxylases"/>
</dbReference>
<organism evidence="8 9">
    <name type="scientific">Sphingomonas suaedae</name>
    <dbReference type="NCBI Taxonomy" id="2599297"/>
    <lineage>
        <taxon>Bacteria</taxon>
        <taxon>Pseudomonadati</taxon>
        <taxon>Pseudomonadota</taxon>
        <taxon>Alphaproteobacteria</taxon>
        <taxon>Sphingomonadales</taxon>
        <taxon>Sphingomonadaceae</taxon>
        <taxon>Sphingomonas</taxon>
    </lineage>
</organism>
<dbReference type="InterPro" id="IPR006620">
    <property type="entry name" value="Pro_4_hyd_alph"/>
</dbReference>
<dbReference type="KEGG" id="ssua:FPZ54_02820"/>
<accession>A0A518RCF5</accession>
<dbReference type="EMBL" id="CP042239">
    <property type="protein sequence ID" value="QDX25061.1"/>
    <property type="molecule type" value="Genomic_DNA"/>
</dbReference>
<evidence type="ECO:0000256" key="4">
    <source>
        <dbReference type="ARBA" id="ARBA00022964"/>
    </source>
</evidence>
<dbReference type="PANTHER" id="PTHR12907:SF26">
    <property type="entry name" value="HIF PROLYL HYDROXYLASE, ISOFORM C"/>
    <property type="match status" value="1"/>
</dbReference>
<evidence type="ECO:0000313" key="8">
    <source>
        <dbReference type="EMBL" id="QDX25061.1"/>
    </source>
</evidence>
<dbReference type="InterPro" id="IPR005123">
    <property type="entry name" value="Oxoglu/Fe-dep_dioxygenase_dom"/>
</dbReference>
<feature type="domain" description="Fe2OG dioxygenase" evidence="7">
    <location>
        <begin position="97"/>
        <end position="207"/>
    </location>
</feature>
<evidence type="ECO:0000259" key="7">
    <source>
        <dbReference type="PROSITE" id="PS51471"/>
    </source>
</evidence>
<protein>
    <submittedName>
        <fullName evidence="8">2OG-Fe(II) oxygenase</fullName>
    </submittedName>
</protein>
<dbReference type="GO" id="GO:0016705">
    <property type="term" value="F:oxidoreductase activity, acting on paired donors, with incorporation or reduction of molecular oxygen"/>
    <property type="evidence" value="ECO:0007669"/>
    <property type="project" value="InterPro"/>
</dbReference>
<dbReference type="SMART" id="SM00702">
    <property type="entry name" value="P4Hc"/>
    <property type="match status" value="1"/>
</dbReference>
<name>A0A518RCF5_9SPHN</name>
<gene>
    <name evidence="8" type="ORF">FPZ54_02820</name>
</gene>
<dbReference type="AlphaFoldDB" id="A0A518RCF5"/>
<dbReference type="GO" id="GO:0051213">
    <property type="term" value="F:dioxygenase activity"/>
    <property type="evidence" value="ECO:0007669"/>
    <property type="project" value="UniProtKB-KW"/>
</dbReference>
<keyword evidence="9" id="KW-1185">Reference proteome</keyword>
<evidence type="ECO:0000256" key="3">
    <source>
        <dbReference type="ARBA" id="ARBA00022896"/>
    </source>
</evidence>
<evidence type="ECO:0000256" key="6">
    <source>
        <dbReference type="ARBA" id="ARBA00023004"/>
    </source>
</evidence>
<keyword evidence="5" id="KW-0560">Oxidoreductase</keyword>
<keyword evidence="3" id="KW-0847">Vitamin C</keyword>
<dbReference type="OrthoDB" id="8926796at2"/>
<evidence type="ECO:0000313" key="9">
    <source>
        <dbReference type="Proteomes" id="UP000318055"/>
    </source>
</evidence>
<evidence type="ECO:0000256" key="5">
    <source>
        <dbReference type="ARBA" id="ARBA00023002"/>
    </source>
</evidence>
<dbReference type="PANTHER" id="PTHR12907">
    <property type="entry name" value="EGL NINE HOMOLOG-RELATED"/>
    <property type="match status" value="1"/>
</dbReference>
<dbReference type="Pfam" id="PF13640">
    <property type="entry name" value="2OG-FeII_Oxy_3"/>
    <property type="match status" value="1"/>
</dbReference>
<reference evidence="8 9" key="1">
    <citation type="submission" date="2019-07" db="EMBL/GenBank/DDBJ databases">
        <title>Sphingomonas alkalisoli sp. nov., isolated from rhizosphere soil of Suaedae salsa.</title>
        <authorList>
            <person name="Zhang H."/>
            <person name="Xu L."/>
            <person name="Zhang J.-X."/>
            <person name="Sun J.-Q."/>
        </authorList>
    </citation>
    <scope>NUCLEOTIDE SEQUENCE [LARGE SCALE GENOMIC DNA]</scope>
    <source>
        <strain evidence="8 9">XS-10</strain>
    </source>
</reference>
<sequence length="210" mass="23110">MNAKTFSAFSAPPPHWVVDAAFGAELAARLLKFVLEREPVFADTTIGNTANKFVRKSVRSSRATQDFGDLRAEVEARFRARLPAAISRLGLAPFALKGLSMELAAHGDGDFYHRHIDTFVASGPPRPDRILTGVYYFHATPCGFTGGDLRLHSLRSADDGGSHVDIAPKNDRLLLFPAWAPHEVRPVSCPDRDFGQSRFAINCWYLGKSV</sequence>
<keyword evidence="2" id="KW-0479">Metal-binding</keyword>
<dbReference type="GO" id="GO:0031418">
    <property type="term" value="F:L-ascorbic acid binding"/>
    <property type="evidence" value="ECO:0007669"/>
    <property type="project" value="UniProtKB-KW"/>
</dbReference>
<dbReference type="GO" id="GO:0005506">
    <property type="term" value="F:iron ion binding"/>
    <property type="evidence" value="ECO:0007669"/>
    <property type="project" value="InterPro"/>
</dbReference>
<dbReference type="PROSITE" id="PS51471">
    <property type="entry name" value="FE2OG_OXY"/>
    <property type="match status" value="1"/>
</dbReference>
<comment type="cofactor">
    <cofactor evidence="1">
        <name>L-ascorbate</name>
        <dbReference type="ChEBI" id="CHEBI:38290"/>
    </cofactor>
</comment>
<dbReference type="Proteomes" id="UP000318055">
    <property type="component" value="Chromosome"/>
</dbReference>